<organism evidence="3 4">
    <name type="scientific">Puccinia coronata f. sp. avenae</name>
    <dbReference type="NCBI Taxonomy" id="200324"/>
    <lineage>
        <taxon>Eukaryota</taxon>
        <taxon>Fungi</taxon>
        <taxon>Dikarya</taxon>
        <taxon>Basidiomycota</taxon>
        <taxon>Pucciniomycotina</taxon>
        <taxon>Pucciniomycetes</taxon>
        <taxon>Pucciniales</taxon>
        <taxon>Pucciniaceae</taxon>
        <taxon>Puccinia</taxon>
    </lineage>
</organism>
<evidence type="ECO:0000256" key="1">
    <source>
        <dbReference type="ARBA" id="ARBA00022741"/>
    </source>
</evidence>
<dbReference type="AlphaFoldDB" id="A0A2N5U685"/>
<gene>
    <name evidence="3" type="ORF">PCASD_09526</name>
</gene>
<dbReference type="EMBL" id="PGCI01000225">
    <property type="protein sequence ID" value="PLW33236.1"/>
    <property type="molecule type" value="Genomic_DNA"/>
</dbReference>
<protein>
    <submittedName>
        <fullName evidence="3">Uncharacterized protein</fullName>
    </submittedName>
</protein>
<dbReference type="Proteomes" id="UP000235392">
    <property type="component" value="Unassembled WGS sequence"/>
</dbReference>
<sequence length="299" mass="33841">MTTLDEVLQRCCKILALSSDSPPALIIPQLKALIGQIEEWQKYSCSENSLLSFQSELTTLVVSWGRLELKAWATLIQTELDTFQSTTDIWWFRLYELLACAVVLNPFITECNLGQFGSRLSLLKSFDALLKAASRISDLGCWTKITNLLDGIIYFYSHHKPQVKQKIEQAKSLARGEIFLRYFTKCHNFANTAVNSDVPNADMERLDGSIESGLSLILEKRQTLSAFVNTIKPIEKILQRMSNLMDSSECCPLKTTGNQLQDMGKRINQHQKLCVISIAEASESIIQLSDRREVVNQQQ</sequence>
<evidence type="ECO:0000313" key="4">
    <source>
        <dbReference type="Proteomes" id="UP000235392"/>
    </source>
</evidence>
<comment type="caution">
    <text evidence="3">The sequence shown here is derived from an EMBL/GenBank/DDBJ whole genome shotgun (WGS) entry which is preliminary data.</text>
</comment>
<dbReference type="GO" id="GO:0005634">
    <property type="term" value="C:nucleus"/>
    <property type="evidence" value="ECO:0007669"/>
    <property type="project" value="TreeGrafter"/>
</dbReference>
<keyword evidence="2" id="KW-0067">ATP-binding</keyword>
<proteinExistence type="predicted"/>
<name>A0A2N5U685_9BASI</name>
<dbReference type="GO" id="GO:0000027">
    <property type="term" value="P:ribosomal large subunit assembly"/>
    <property type="evidence" value="ECO:0007669"/>
    <property type="project" value="TreeGrafter"/>
</dbReference>
<dbReference type="GO" id="GO:0030687">
    <property type="term" value="C:preribosome, large subunit precursor"/>
    <property type="evidence" value="ECO:0007669"/>
    <property type="project" value="TreeGrafter"/>
</dbReference>
<reference evidence="3 4" key="1">
    <citation type="submission" date="2017-11" db="EMBL/GenBank/DDBJ databases">
        <title>De novo assembly and phasing of dikaryotic genomes from two isolates of Puccinia coronata f. sp. avenae, the causal agent of oat crown rust.</title>
        <authorList>
            <person name="Miller M.E."/>
            <person name="Zhang Y."/>
            <person name="Omidvar V."/>
            <person name="Sperschneider J."/>
            <person name="Schwessinger B."/>
            <person name="Raley C."/>
            <person name="Palmer J.M."/>
            <person name="Garnica D."/>
            <person name="Upadhyaya N."/>
            <person name="Rathjen J."/>
            <person name="Taylor J.M."/>
            <person name="Park R.F."/>
            <person name="Dodds P.N."/>
            <person name="Hirsch C.D."/>
            <person name="Kianian S.F."/>
            <person name="Figueroa M."/>
        </authorList>
    </citation>
    <scope>NUCLEOTIDE SEQUENCE [LARGE SCALE GENOMIC DNA]</scope>
    <source>
        <strain evidence="3">12SD80</strain>
    </source>
</reference>
<keyword evidence="1" id="KW-0547">Nucleotide-binding</keyword>
<dbReference type="PANTHER" id="PTHR48103">
    <property type="entry name" value="MIDASIN-RELATED"/>
    <property type="match status" value="1"/>
</dbReference>
<evidence type="ECO:0000256" key="2">
    <source>
        <dbReference type="ARBA" id="ARBA00022840"/>
    </source>
</evidence>
<dbReference type="GO" id="GO:0000055">
    <property type="term" value="P:ribosomal large subunit export from nucleus"/>
    <property type="evidence" value="ECO:0007669"/>
    <property type="project" value="TreeGrafter"/>
</dbReference>
<dbReference type="GO" id="GO:0005524">
    <property type="term" value="F:ATP binding"/>
    <property type="evidence" value="ECO:0007669"/>
    <property type="project" value="UniProtKB-KW"/>
</dbReference>
<dbReference type="PANTHER" id="PTHR48103:SF2">
    <property type="entry name" value="MIDASIN"/>
    <property type="match status" value="1"/>
</dbReference>
<evidence type="ECO:0000313" key="3">
    <source>
        <dbReference type="EMBL" id="PLW33236.1"/>
    </source>
</evidence>
<accession>A0A2N5U685</accession>